<keyword evidence="2" id="KW-0479">Metal-binding</keyword>
<evidence type="ECO:0000256" key="5">
    <source>
        <dbReference type="ARBA" id="ARBA00023014"/>
    </source>
</evidence>
<dbReference type="SUPFAM" id="SSF55961">
    <property type="entry name" value="Bet v1-like"/>
    <property type="match status" value="1"/>
</dbReference>
<gene>
    <name evidence="7" type="ORF">E3D00_02705</name>
</gene>
<evidence type="ECO:0000256" key="2">
    <source>
        <dbReference type="ARBA" id="ARBA00022723"/>
    </source>
</evidence>
<dbReference type="InterPro" id="IPR050584">
    <property type="entry name" value="Cholesterol_7-desaturase"/>
</dbReference>
<sequence>MHRLDIKQKTDIRLVDISPDFWYPIAWSKELRRGKTIGRYFGRQSIALIRPKRGPVFALENRCAHRQVPLSKGTVEGDSVKCCYHGWAYGRTGKCLDIPYLGKDENREKIINRVRSYPCREAGGMIFVFPGDPEKADKVPFPQLAQVNNPAFKTRQFNPSVKCHYTFMHENLMDMNHQFLHRRQMGQIRARYLGGETGEDFVEARYSFARTGTQQPLAERLIFGKHTYDPNKIQPVEEVVTIRTTYPYQRLFIHDKDGDLVMELFAAYVPNSPSGKSCQTFGLLSVLRPQTPLLIDIIWPVLGIFTNRIFQEDKEVVEMEQRAWNELGGDRNREVFPIVNKLRDLLINNGITH</sequence>
<dbReference type="EMBL" id="CP038141">
    <property type="protein sequence ID" value="QDH16602.1"/>
    <property type="molecule type" value="Genomic_DNA"/>
</dbReference>
<keyword evidence="5" id="KW-0411">Iron-sulfur</keyword>
<evidence type="ECO:0000256" key="3">
    <source>
        <dbReference type="ARBA" id="ARBA00023002"/>
    </source>
</evidence>
<dbReference type="RefSeq" id="WP_141459720.1">
    <property type="nucleotide sequence ID" value="NZ_CP038141.1"/>
</dbReference>
<evidence type="ECO:0000313" key="7">
    <source>
        <dbReference type="EMBL" id="QDH16602.1"/>
    </source>
</evidence>
<dbReference type="Proteomes" id="UP000316313">
    <property type="component" value="Chromosome"/>
</dbReference>
<dbReference type="GO" id="GO:0051537">
    <property type="term" value="F:2 iron, 2 sulfur cluster binding"/>
    <property type="evidence" value="ECO:0007669"/>
    <property type="project" value="UniProtKB-KW"/>
</dbReference>
<dbReference type="AlphaFoldDB" id="A0A4Y6UGA4"/>
<dbReference type="InterPro" id="IPR036922">
    <property type="entry name" value="Rieske_2Fe-2S_sf"/>
</dbReference>
<keyword evidence="4" id="KW-0408">Iron</keyword>
<dbReference type="PANTHER" id="PTHR21266:SF60">
    <property type="entry name" value="3-KETOSTEROID-9-ALPHA-MONOOXYGENASE, OXYGENASE COMPONENT"/>
    <property type="match status" value="1"/>
</dbReference>
<evidence type="ECO:0000256" key="4">
    <source>
        <dbReference type="ARBA" id="ARBA00023004"/>
    </source>
</evidence>
<keyword evidence="3" id="KW-0560">Oxidoreductase</keyword>
<dbReference type="GO" id="GO:0046872">
    <property type="term" value="F:metal ion binding"/>
    <property type="evidence" value="ECO:0007669"/>
    <property type="project" value="UniProtKB-KW"/>
</dbReference>
<dbReference type="Gene3D" id="2.102.10.10">
    <property type="entry name" value="Rieske [2Fe-2S] iron-sulphur domain"/>
    <property type="match status" value="1"/>
</dbReference>
<dbReference type="Pfam" id="PF19112">
    <property type="entry name" value="VanA_C"/>
    <property type="match status" value="1"/>
</dbReference>
<dbReference type="InterPro" id="IPR017941">
    <property type="entry name" value="Rieske_2Fe-2S"/>
</dbReference>
<dbReference type="Gene3D" id="3.90.380.10">
    <property type="entry name" value="Naphthalene 1,2-dioxygenase Alpha Subunit, Chain A, domain 1"/>
    <property type="match status" value="1"/>
</dbReference>
<reference evidence="7 8" key="1">
    <citation type="submission" date="2019-03" db="EMBL/GenBank/DDBJ databases">
        <title>The complete genome sequence of Swingsia samuiensis NBRC107927(T).</title>
        <authorList>
            <person name="Chua K.-O."/>
            <person name="Chan K.-G."/>
            <person name="See-Too W.-S."/>
        </authorList>
    </citation>
    <scope>NUCLEOTIDE SEQUENCE [LARGE SCALE GENOMIC DNA]</scope>
    <source>
        <strain evidence="7 8">AH83</strain>
    </source>
</reference>
<feature type="domain" description="Rieske" evidence="6">
    <location>
        <begin position="22"/>
        <end position="128"/>
    </location>
</feature>
<name>A0A4Y6UGA4_9PROT</name>
<dbReference type="KEGG" id="ssam:E3D00_02705"/>
<evidence type="ECO:0000313" key="8">
    <source>
        <dbReference type="Proteomes" id="UP000316313"/>
    </source>
</evidence>
<dbReference type="Pfam" id="PF00355">
    <property type="entry name" value="Rieske"/>
    <property type="match status" value="1"/>
</dbReference>
<protein>
    <submittedName>
        <fullName evidence="7">Aromatic ring-hydroxylating dioxygenase subunit alpha</fullName>
    </submittedName>
</protein>
<dbReference type="InterPro" id="IPR044043">
    <property type="entry name" value="VanA_C_cat"/>
</dbReference>
<dbReference type="PANTHER" id="PTHR21266">
    <property type="entry name" value="IRON-SULFUR DOMAIN CONTAINING PROTEIN"/>
    <property type="match status" value="1"/>
</dbReference>
<dbReference type="CDD" id="cd03469">
    <property type="entry name" value="Rieske_RO_Alpha_N"/>
    <property type="match status" value="1"/>
</dbReference>
<keyword evidence="8" id="KW-1185">Reference proteome</keyword>
<proteinExistence type="predicted"/>
<evidence type="ECO:0000259" key="6">
    <source>
        <dbReference type="PROSITE" id="PS51296"/>
    </source>
</evidence>
<keyword evidence="1" id="KW-0001">2Fe-2S</keyword>
<organism evidence="7 8">
    <name type="scientific">Swingsia samuiensis</name>
    <dbReference type="NCBI Taxonomy" id="1293412"/>
    <lineage>
        <taxon>Bacteria</taxon>
        <taxon>Pseudomonadati</taxon>
        <taxon>Pseudomonadota</taxon>
        <taxon>Alphaproteobacteria</taxon>
        <taxon>Acetobacterales</taxon>
        <taxon>Acetobacteraceae</taxon>
        <taxon>Swingsia</taxon>
    </lineage>
</organism>
<evidence type="ECO:0000256" key="1">
    <source>
        <dbReference type="ARBA" id="ARBA00022714"/>
    </source>
</evidence>
<dbReference type="OrthoDB" id="9800776at2"/>
<accession>A0A4Y6UGA4</accession>
<keyword evidence="7" id="KW-0223">Dioxygenase</keyword>
<dbReference type="SUPFAM" id="SSF50022">
    <property type="entry name" value="ISP domain"/>
    <property type="match status" value="1"/>
</dbReference>
<dbReference type="GO" id="GO:0051213">
    <property type="term" value="F:dioxygenase activity"/>
    <property type="evidence" value="ECO:0007669"/>
    <property type="project" value="UniProtKB-KW"/>
</dbReference>
<dbReference type="PROSITE" id="PS51296">
    <property type="entry name" value="RIESKE"/>
    <property type="match status" value="1"/>
</dbReference>